<dbReference type="AlphaFoldDB" id="A0A3D8RXH8"/>
<sequence>MSSNVNPYQSIDPQLVLEPIVQHLSSQPDVFGVVYRRPGTADYTLSDMFYLPEQATWSIYKLPGILLDIRPPEEHRIQMTLPVLKSSYKIYGKHVNDFEAILPRQISSNVEGWRLEAWFRLDPRITSGDIIDRVHPHYRGRISDLQIRYRRKEFRQEFNLPCWEAGPESHDNDSITELLEEYGSEFHSHDQKDGADLVPVSPQGGIALQETHAAGFDSSDSVAYWVYEAFPWDNVFWFSVGPVRFIIDVNGKVVSSHASYESVTSRGLYNGIIHPIHNSNTSITSQPAEPDQLPEDAPRLANKLFLPQNSVATAQPAVYHLASAAVEPQPRELAVPHPRKRAATGAAESTPKRISIADIIETNGLPTPTCSVETTYHDERGVASFPRIAFEENMPAQGFFNPFPPSPGHGQIFTHQSNNYQGWEAPTGWENTGYTYYDPFWFPRAT</sequence>
<keyword evidence="3" id="KW-1185">Reference proteome</keyword>
<dbReference type="Proteomes" id="UP000256690">
    <property type="component" value="Unassembled WGS sequence"/>
</dbReference>
<reference evidence="2 3" key="1">
    <citation type="journal article" date="2018" name="IMA Fungus">
        <title>IMA Genome-F 9: Draft genome sequence of Annulohypoxylon stygium, Aspergillus mulundensis, Berkeleyomyces basicola (syn. Thielaviopsis basicola), Ceratocystis smalleyi, two Cercospora beticola strains, Coleophoma cylindrospora, Fusarium fracticaudum, Phialophora cf. hyalina, and Morchella septimelata.</title>
        <authorList>
            <person name="Wingfield B.D."/>
            <person name="Bills G.F."/>
            <person name="Dong Y."/>
            <person name="Huang W."/>
            <person name="Nel W.J."/>
            <person name="Swalarsk-Parry B.S."/>
            <person name="Vaghefi N."/>
            <person name="Wilken P.M."/>
            <person name="An Z."/>
            <person name="de Beer Z.W."/>
            <person name="De Vos L."/>
            <person name="Chen L."/>
            <person name="Duong T.A."/>
            <person name="Gao Y."/>
            <person name="Hammerbacher A."/>
            <person name="Kikkert J.R."/>
            <person name="Li Y."/>
            <person name="Li H."/>
            <person name="Li K."/>
            <person name="Li Q."/>
            <person name="Liu X."/>
            <person name="Ma X."/>
            <person name="Naidoo K."/>
            <person name="Pethybridge S.J."/>
            <person name="Sun J."/>
            <person name="Steenkamp E.T."/>
            <person name="van der Nest M.A."/>
            <person name="van Wyk S."/>
            <person name="Wingfield M.J."/>
            <person name="Xiong C."/>
            <person name="Yue Q."/>
            <person name="Zhang X."/>
        </authorList>
    </citation>
    <scope>NUCLEOTIDE SEQUENCE [LARGE SCALE GENOMIC DNA]</scope>
    <source>
        <strain evidence="2 3">DSM 5745</strain>
    </source>
</reference>
<comment type="caution">
    <text evidence="2">The sequence shown here is derived from an EMBL/GenBank/DDBJ whole genome shotgun (WGS) entry which is preliminary data.</text>
</comment>
<dbReference type="GeneID" id="38115975"/>
<feature type="region of interest" description="Disordered" evidence="1">
    <location>
        <begin position="331"/>
        <end position="350"/>
    </location>
</feature>
<accession>A0A3D8RXH8</accession>
<dbReference type="EMBL" id="PVWQ01000006">
    <property type="protein sequence ID" value="RDW78753.1"/>
    <property type="molecule type" value="Genomic_DNA"/>
</dbReference>
<evidence type="ECO:0000313" key="2">
    <source>
        <dbReference type="EMBL" id="RDW78753.1"/>
    </source>
</evidence>
<evidence type="ECO:0000313" key="3">
    <source>
        <dbReference type="Proteomes" id="UP000256690"/>
    </source>
</evidence>
<organism evidence="2 3">
    <name type="scientific">Aspergillus mulundensis</name>
    <dbReference type="NCBI Taxonomy" id="1810919"/>
    <lineage>
        <taxon>Eukaryota</taxon>
        <taxon>Fungi</taxon>
        <taxon>Dikarya</taxon>
        <taxon>Ascomycota</taxon>
        <taxon>Pezizomycotina</taxon>
        <taxon>Eurotiomycetes</taxon>
        <taxon>Eurotiomycetidae</taxon>
        <taxon>Eurotiales</taxon>
        <taxon>Aspergillaceae</taxon>
        <taxon>Aspergillus</taxon>
        <taxon>Aspergillus subgen. Nidulantes</taxon>
    </lineage>
</organism>
<dbReference type="RefSeq" id="XP_026603453.1">
    <property type="nucleotide sequence ID" value="XM_026747621.1"/>
</dbReference>
<name>A0A3D8RXH8_9EURO</name>
<evidence type="ECO:0000256" key="1">
    <source>
        <dbReference type="SAM" id="MobiDB-lite"/>
    </source>
</evidence>
<proteinExistence type="predicted"/>
<dbReference type="OrthoDB" id="5348779at2759"/>
<gene>
    <name evidence="2" type="ORF">DSM5745_05605</name>
</gene>
<protein>
    <submittedName>
        <fullName evidence="2">Uncharacterized protein</fullName>
    </submittedName>
</protein>